<accession>B1M982</accession>
<evidence type="ECO:0000259" key="4">
    <source>
        <dbReference type="PROSITE" id="PS50975"/>
    </source>
</evidence>
<organism evidence="5 6">
    <name type="scientific">Methylobacterium radiotolerans (strain ATCC 27329 / DSM 1819 / JCM 2831 / NBRC 15690 / NCIMB 10815 / 0-1)</name>
    <dbReference type="NCBI Taxonomy" id="426355"/>
    <lineage>
        <taxon>Bacteria</taxon>
        <taxon>Pseudomonadati</taxon>
        <taxon>Pseudomonadota</taxon>
        <taxon>Alphaproteobacteria</taxon>
        <taxon>Hyphomicrobiales</taxon>
        <taxon>Methylobacteriaceae</taxon>
        <taxon>Methylobacterium</taxon>
    </lineage>
</organism>
<dbReference type="GO" id="GO:0005524">
    <property type="term" value="F:ATP binding"/>
    <property type="evidence" value="ECO:0007669"/>
    <property type="project" value="UniProtKB-UniRule"/>
</dbReference>
<dbReference type="AlphaFoldDB" id="B1M982"/>
<proteinExistence type="inferred from homology"/>
<gene>
    <name evidence="5" type="ordered locus">Mrad2831_6132</name>
</gene>
<reference evidence="5 6" key="1">
    <citation type="submission" date="2008-03" db="EMBL/GenBank/DDBJ databases">
        <title>Complete sequence of plasmid1 of Methylobacterium radiotolerans JCM 2831.</title>
        <authorList>
            <consortium name="US DOE Joint Genome Institute"/>
            <person name="Copeland A."/>
            <person name="Lucas S."/>
            <person name="Lapidus A."/>
            <person name="Glavina del Rio T."/>
            <person name="Dalin E."/>
            <person name="Tice H."/>
            <person name="Bruce D."/>
            <person name="Goodwin L."/>
            <person name="Pitluck S."/>
            <person name="Kiss H."/>
            <person name="Brettin T."/>
            <person name="Detter J.C."/>
            <person name="Han C."/>
            <person name="Kuske C.R."/>
            <person name="Schmutz J."/>
            <person name="Larimer F."/>
            <person name="Land M."/>
            <person name="Hauser L."/>
            <person name="Kyrpides N."/>
            <person name="Mikhailova N."/>
            <person name="Marx C.J."/>
            <person name="Richardson P."/>
        </authorList>
    </citation>
    <scope>NUCLEOTIDE SEQUENCE [LARGE SCALE GENOMIC DNA]</scope>
    <source>
        <strain evidence="6">ATCC 27329 / DSM 1819 / JCM 2831 / NBRC 15690 / NCIMB 10815 / 0-1</strain>
        <plasmid evidence="6">Plasmid pMRAD01</plasmid>
    </source>
</reference>
<dbReference type="PROSITE" id="PS50975">
    <property type="entry name" value="ATP_GRASP"/>
    <property type="match status" value="1"/>
</dbReference>
<sequence>MGRGDKAWTALRAVTDRILGVADDITVALVANSKGAVSSDPGDRSTEYLSDGEANQLLTGLRSAGFRTRYFDGERAFIEQTLTDPTLGTHGPRLLVYNIAQSGTDAGRKSLVPAFCALQGIATCNSNAYVVSLARNKLHVHSILKRFGLSVPDSWSYQAGSGWLLGRRPSGDATLIAKAIHESASIGLDGDSIGRAGAEYETMLARKSRTLRQAMFVQRLVAGREMETPVVRVGGQVHVLGPAIVTLGGTDHLGSRILDYDSVAHDDYGYAVPGPAEAPVVAKVRRVAAAAYETLGLEGFARVDFRVDDAGRPFVIDVATSPHLVWHSAYAHVFRAAGWGHEEMLACMVAVNARRLGWI</sequence>
<name>B1M982_METRJ</name>
<dbReference type="eggNOG" id="COG1181">
    <property type="taxonomic scope" value="Bacteria"/>
</dbReference>
<protein>
    <submittedName>
        <fullName evidence="5">D-alanine-D-alanine ligase and related ATP-grasp protein-like protein</fullName>
    </submittedName>
</protein>
<evidence type="ECO:0000256" key="2">
    <source>
        <dbReference type="ARBA" id="ARBA00022598"/>
    </source>
</evidence>
<dbReference type="EMBL" id="CP001002">
    <property type="protein sequence ID" value="ACB28057.1"/>
    <property type="molecule type" value="Genomic_DNA"/>
</dbReference>
<dbReference type="HOGENOM" id="CLU_771195_0_0_5"/>
<feature type="domain" description="ATP-grasp" evidence="4">
    <location>
        <begin position="141"/>
        <end position="350"/>
    </location>
</feature>
<dbReference type="Pfam" id="PF07478">
    <property type="entry name" value="Dala_Dala_lig_C"/>
    <property type="match status" value="1"/>
</dbReference>
<evidence type="ECO:0000256" key="3">
    <source>
        <dbReference type="PROSITE-ProRule" id="PRU00409"/>
    </source>
</evidence>
<dbReference type="PANTHER" id="PTHR23132">
    <property type="entry name" value="D-ALANINE--D-ALANINE LIGASE"/>
    <property type="match status" value="1"/>
</dbReference>
<keyword evidence="5" id="KW-0614">Plasmid</keyword>
<dbReference type="RefSeq" id="WP_012329845.1">
    <property type="nucleotide sequence ID" value="NC_010510.1"/>
</dbReference>
<dbReference type="GO" id="GO:0046872">
    <property type="term" value="F:metal ion binding"/>
    <property type="evidence" value="ECO:0007669"/>
    <property type="project" value="InterPro"/>
</dbReference>
<evidence type="ECO:0000313" key="6">
    <source>
        <dbReference type="Proteomes" id="UP000006589"/>
    </source>
</evidence>
<dbReference type="PANTHER" id="PTHR23132:SF23">
    <property type="entry name" value="D-ALANINE--D-ALANINE LIGASE B"/>
    <property type="match status" value="1"/>
</dbReference>
<dbReference type="SUPFAM" id="SSF56059">
    <property type="entry name" value="Glutathione synthetase ATP-binding domain-like"/>
    <property type="match status" value="1"/>
</dbReference>
<dbReference type="InterPro" id="IPR011761">
    <property type="entry name" value="ATP-grasp"/>
</dbReference>
<keyword evidence="3" id="KW-0067">ATP-binding</keyword>
<comment type="similarity">
    <text evidence="1">Belongs to the D-alanine--D-alanine ligase family.</text>
</comment>
<geneLocation type="plasmid" evidence="5 6">
    <name>pMRAD01</name>
</geneLocation>
<dbReference type="PATRIC" id="fig|426355.14.peg.6211"/>
<dbReference type="GO" id="GO:0008716">
    <property type="term" value="F:D-alanine-D-alanine ligase activity"/>
    <property type="evidence" value="ECO:0007669"/>
    <property type="project" value="InterPro"/>
</dbReference>
<dbReference type="KEGG" id="mrd:Mrad2831_6132"/>
<keyword evidence="3" id="KW-0547">Nucleotide-binding</keyword>
<keyword evidence="2 5" id="KW-0436">Ligase</keyword>
<dbReference type="OrthoDB" id="9813261at2"/>
<dbReference type="InterPro" id="IPR011095">
    <property type="entry name" value="Dala_Dala_lig_C"/>
</dbReference>
<evidence type="ECO:0000313" key="5">
    <source>
        <dbReference type="EMBL" id="ACB28057.1"/>
    </source>
</evidence>
<dbReference type="Gene3D" id="3.30.470.20">
    <property type="entry name" value="ATP-grasp fold, B domain"/>
    <property type="match status" value="1"/>
</dbReference>
<dbReference type="GeneID" id="6142272"/>
<evidence type="ECO:0000256" key="1">
    <source>
        <dbReference type="ARBA" id="ARBA00010871"/>
    </source>
</evidence>
<dbReference type="Proteomes" id="UP000006589">
    <property type="component" value="Plasmid pMRAD01"/>
</dbReference>